<evidence type="ECO:0000313" key="5">
    <source>
        <dbReference type="Proteomes" id="UP001501598"/>
    </source>
</evidence>
<feature type="modified residue" description="N6-carboxylysine" evidence="3">
    <location>
        <position position="145"/>
    </location>
</feature>
<evidence type="ECO:0000313" key="4">
    <source>
        <dbReference type="EMBL" id="GAA4554595.1"/>
    </source>
</evidence>
<dbReference type="InterPro" id="IPR032466">
    <property type="entry name" value="Metal_Hydrolase"/>
</dbReference>
<dbReference type="Proteomes" id="UP001501598">
    <property type="component" value="Unassembled WGS sequence"/>
</dbReference>
<dbReference type="SUPFAM" id="SSF51556">
    <property type="entry name" value="Metallo-dependent hydrolases"/>
    <property type="match status" value="1"/>
</dbReference>
<dbReference type="EMBL" id="BAABGT010000083">
    <property type="protein sequence ID" value="GAA4554595.1"/>
    <property type="molecule type" value="Genomic_DNA"/>
</dbReference>
<dbReference type="RefSeq" id="WP_345424185.1">
    <property type="nucleotide sequence ID" value="NZ_BAABGT010000083.1"/>
</dbReference>
<dbReference type="Gene3D" id="3.20.20.140">
    <property type="entry name" value="Metal-dependent hydrolases"/>
    <property type="match status" value="1"/>
</dbReference>
<keyword evidence="2" id="KW-0378">Hydrolase</keyword>
<dbReference type="Pfam" id="PF02126">
    <property type="entry name" value="PTE"/>
    <property type="match status" value="1"/>
</dbReference>
<evidence type="ECO:0000256" key="3">
    <source>
        <dbReference type="PROSITE-ProRule" id="PRU00679"/>
    </source>
</evidence>
<dbReference type="InterPro" id="IPR001559">
    <property type="entry name" value="Phosphotriesterase"/>
</dbReference>
<keyword evidence="1" id="KW-0479">Metal-binding</keyword>
<organism evidence="4 5">
    <name type="scientific">Pseudonocardia xishanensis</name>
    <dbReference type="NCBI Taxonomy" id="630995"/>
    <lineage>
        <taxon>Bacteria</taxon>
        <taxon>Bacillati</taxon>
        <taxon>Actinomycetota</taxon>
        <taxon>Actinomycetes</taxon>
        <taxon>Pseudonocardiales</taxon>
        <taxon>Pseudonocardiaceae</taxon>
        <taxon>Pseudonocardia</taxon>
    </lineage>
</organism>
<keyword evidence="5" id="KW-1185">Reference proteome</keyword>
<dbReference type="InterPro" id="IPR017947">
    <property type="entry name" value="AryldialkylPase_Zn-BS"/>
</dbReference>
<reference evidence="5" key="1">
    <citation type="journal article" date="2019" name="Int. J. Syst. Evol. Microbiol.">
        <title>The Global Catalogue of Microorganisms (GCM) 10K type strain sequencing project: providing services to taxonomists for standard genome sequencing and annotation.</title>
        <authorList>
            <consortium name="The Broad Institute Genomics Platform"/>
            <consortium name="The Broad Institute Genome Sequencing Center for Infectious Disease"/>
            <person name="Wu L."/>
            <person name="Ma J."/>
        </authorList>
    </citation>
    <scope>NUCLEOTIDE SEQUENCE [LARGE SCALE GENOMIC DNA]</scope>
    <source>
        <strain evidence="5">JCM 17906</strain>
    </source>
</reference>
<dbReference type="PROSITE" id="PS01322">
    <property type="entry name" value="PHOSPHOTRIESTERASE_1"/>
    <property type="match status" value="1"/>
</dbReference>
<evidence type="ECO:0000256" key="2">
    <source>
        <dbReference type="ARBA" id="ARBA00022801"/>
    </source>
</evidence>
<comment type="similarity">
    <text evidence="3">Belongs to the metallo-dependent hydrolases superfamily. Phosphotriesterase family.</text>
</comment>
<dbReference type="PANTHER" id="PTHR10819">
    <property type="entry name" value="PHOSPHOTRIESTERASE-RELATED"/>
    <property type="match status" value="1"/>
</dbReference>
<dbReference type="PANTHER" id="PTHR10819:SF3">
    <property type="entry name" value="PHOSPHOTRIESTERASE-RELATED PROTEIN"/>
    <property type="match status" value="1"/>
</dbReference>
<accession>A0ABP8S0I4</accession>
<dbReference type="PROSITE" id="PS51347">
    <property type="entry name" value="PHOSPHOTRIESTERASE_2"/>
    <property type="match status" value="1"/>
</dbReference>
<name>A0ABP8S0I4_9PSEU</name>
<evidence type="ECO:0000256" key="1">
    <source>
        <dbReference type="ARBA" id="ARBA00022723"/>
    </source>
</evidence>
<gene>
    <name evidence="4" type="ORF">GCM10023175_52870</name>
</gene>
<protein>
    <submittedName>
        <fullName evidence="4">Phosphotriesterase</fullName>
    </submittedName>
</protein>
<comment type="caution">
    <text evidence="4">The sequence shown here is derived from an EMBL/GenBank/DDBJ whole genome shotgun (WGS) entry which is preliminary data.</text>
</comment>
<sequence length="320" mass="35239">MSSIQTARGPVGADELGNTLAHEHIITMTSMEYVANYRDDWNTDERIDQAVAALDEAKRLGVDTIFDCTVLGLGRYVPWIQRIAARTDMNIVMATGLYTYRDVPLMFHTVGPGLAIDIDEPMTPLFVNDLEKGIAGTDVRAAFLKCAIDEPGMTPGIERVMRAVARASVETGAPITVHTHPATRNGLDTQRVLREEGVDLTNVVIGHSGDSTDIDYLVELADAGSYLGMDRFGLGLGAPDRIATITTLIERGYLEQLVISHDAMCYTDFLPPGGLEALPDYNYRFIPTAVLPMMREAGITDEQIDTMFRLNPQRYITGRR</sequence>
<proteinExistence type="inferred from homology"/>